<dbReference type="InterPro" id="IPR029071">
    <property type="entry name" value="Ubiquitin-like_domsf"/>
</dbReference>
<dbReference type="Gene3D" id="3.10.20.90">
    <property type="entry name" value="Phosphatidylinositol 3-kinase Catalytic Subunit, Chain A, domain 1"/>
    <property type="match status" value="1"/>
</dbReference>
<feature type="region of interest" description="Disordered" evidence="5">
    <location>
        <begin position="371"/>
        <end position="412"/>
    </location>
</feature>
<dbReference type="SUPFAM" id="SSF54236">
    <property type="entry name" value="Ubiquitin-like"/>
    <property type="match status" value="1"/>
</dbReference>
<dbReference type="EMBL" id="JAPCWZ010000007">
    <property type="protein sequence ID" value="KAK8857085.1"/>
    <property type="molecule type" value="Genomic_DNA"/>
</dbReference>
<keyword evidence="9" id="KW-1185">Reference proteome</keyword>
<evidence type="ECO:0000259" key="7">
    <source>
        <dbReference type="PROSITE" id="PS50053"/>
    </source>
</evidence>
<keyword evidence="2 6" id="KW-0812">Transmembrane</keyword>
<dbReference type="PANTHER" id="PTHR12943:SF27">
    <property type="entry name" value="HOMOCYSTEINE-INDUCED ENDOPLASMIC RETICULUM PROTEIN, ISOFORM A"/>
    <property type="match status" value="1"/>
</dbReference>
<feature type="region of interest" description="Disordered" evidence="5">
    <location>
        <begin position="640"/>
        <end position="671"/>
    </location>
</feature>
<feature type="compositionally biased region" description="Low complexity" evidence="5">
    <location>
        <begin position="733"/>
        <end position="749"/>
    </location>
</feature>
<protein>
    <submittedName>
        <fullName evidence="8">Ubiquitin family protein</fullName>
    </submittedName>
</protein>
<dbReference type="InterPro" id="IPR000626">
    <property type="entry name" value="Ubiquitin-like_dom"/>
</dbReference>
<comment type="caution">
    <text evidence="8">The sequence shown here is derived from an EMBL/GenBank/DDBJ whole genome shotgun (WGS) entry which is preliminary data.</text>
</comment>
<accession>A0ABR2I423</accession>
<dbReference type="PANTHER" id="PTHR12943">
    <property type="entry name" value="HOMOCYSTEINE-RESPONSIVE ENDOPLASMIC RETICULUM-RESIDENT UNIQUITIN-LIKE DOMAIN HERPUD PROTEIN FAMILY MEMBER"/>
    <property type="match status" value="1"/>
</dbReference>
<gene>
    <name evidence="8" type="ORF">PGQ11_012997</name>
</gene>
<proteinExistence type="predicted"/>
<feature type="region of interest" description="Disordered" evidence="5">
    <location>
        <begin position="723"/>
        <end position="796"/>
    </location>
</feature>
<feature type="compositionally biased region" description="Low complexity" evidence="5">
    <location>
        <begin position="339"/>
        <end position="350"/>
    </location>
</feature>
<evidence type="ECO:0000256" key="6">
    <source>
        <dbReference type="SAM" id="Phobius"/>
    </source>
</evidence>
<evidence type="ECO:0000256" key="5">
    <source>
        <dbReference type="SAM" id="MobiDB-lite"/>
    </source>
</evidence>
<feature type="transmembrane region" description="Helical" evidence="6">
    <location>
        <begin position="597"/>
        <end position="622"/>
    </location>
</feature>
<organism evidence="8 9">
    <name type="scientific">Apiospora arundinis</name>
    <dbReference type="NCBI Taxonomy" id="335852"/>
    <lineage>
        <taxon>Eukaryota</taxon>
        <taxon>Fungi</taxon>
        <taxon>Dikarya</taxon>
        <taxon>Ascomycota</taxon>
        <taxon>Pezizomycotina</taxon>
        <taxon>Sordariomycetes</taxon>
        <taxon>Xylariomycetidae</taxon>
        <taxon>Amphisphaeriales</taxon>
        <taxon>Apiosporaceae</taxon>
        <taxon>Apiospora</taxon>
    </lineage>
</organism>
<dbReference type="PROSITE" id="PS50053">
    <property type="entry name" value="UBIQUITIN_2"/>
    <property type="match status" value="1"/>
</dbReference>
<feature type="compositionally biased region" description="Low complexity" evidence="5">
    <location>
        <begin position="513"/>
        <end position="529"/>
    </location>
</feature>
<feature type="compositionally biased region" description="Basic and acidic residues" evidence="5">
    <location>
        <begin position="723"/>
        <end position="732"/>
    </location>
</feature>
<evidence type="ECO:0000256" key="3">
    <source>
        <dbReference type="ARBA" id="ARBA00022989"/>
    </source>
</evidence>
<evidence type="ECO:0000313" key="9">
    <source>
        <dbReference type="Proteomes" id="UP001390339"/>
    </source>
</evidence>
<keyword evidence="4 6" id="KW-0472">Membrane</keyword>
<dbReference type="Proteomes" id="UP001390339">
    <property type="component" value="Unassembled WGS sequence"/>
</dbReference>
<dbReference type="InterPro" id="IPR039751">
    <property type="entry name" value="HERPUD1/2"/>
</dbReference>
<sequence length="796" mass="85984">MASEDGATTCTVQVISPSVGVPSGRLSFPQLPASTTIQQLKQRVRDALDAKPPDTAQRLIHRGRLLARDNETLLEIFGEETLRSGEPQAIHLVLRDVSDGRPANTPTPPTLGAQPILSQPASQPGAAPQLHAHHQAPPQHGHVHHNHQFFPGAQPQVRPAAPWPNLPFGMMGTPQPPHMTAGYNPQQQLTPQQILLQQRQWAINQNHMMNAHMENQRIQELINQNQRERAAAGLNGAQDPNNPAVNPLGAAGMHIPGRTASPLQPDGTRTVVREGVGPNGQQWRITVNESITTNPNIQRNPRTGSPFSMADVQSLWRPPSVAPQPRSVPYGAQPGGVPGPEAQNAARAAEAGQAATRVIADAMRRNASTSSLASLSAHSQPIAPGVTTPLIPSRSGSAAGTPDPTRAAGRSGSSVLNDLARAQMASSSPEVYILSSPEGPRALLVNGSHGTYVTPQQPQIPFINRAFVQQLPLQPVQFPIMGPQQFAPAPQRAPMGGIWAPTPAENAAFQIRNQQQHQQHQQNHHQQQQGQAPVQAPAPHGLPNPPQIQLPPGHNVGHPHANVQIRAIALGQIWPHIWMILRLILFIWWFTSPTSSWSRWFTVITIAVTLFLFNAGLLNPLAEQAWVPMRRHLENLMPLADNHGRNPAVRRRRNGGQAENNNAGEQVPDPANTAERLVQERRQADANWLMNQVRRLERASILFLASIAPGVAERHIANVEAEARAERQRQEAAEAAAAEATRAAEENQAPAETPAGQDGDDRPAGEEGQGNEAGPEQPEVGNQNRPGGAEEPLIAI</sequence>
<reference evidence="8 9" key="1">
    <citation type="journal article" date="2024" name="IMA Fungus">
        <title>Apiospora arundinis, a panoply of carbohydrate-active enzymes and secondary metabolites.</title>
        <authorList>
            <person name="Sorensen T."/>
            <person name="Petersen C."/>
            <person name="Muurmann A.T."/>
            <person name="Christiansen J.V."/>
            <person name="Brundto M.L."/>
            <person name="Overgaard C.K."/>
            <person name="Boysen A.T."/>
            <person name="Wollenberg R.D."/>
            <person name="Larsen T.O."/>
            <person name="Sorensen J.L."/>
            <person name="Nielsen K.L."/>
            <person name="Sondergaard T.E."/>
        </authorList>
    </citation>
    <scope>NUCLEOTIDE SEQUENCE [LARGE SCALE GENOMIC DNA]</scope>
    <source>
        <strain evidence="8 9">AAU 773</strain>
    </source>
</reference>
<feature type="region of interest" description="Disordered" evidence="5">
    <location>
        <begin position="321"/>
        <end position="350"/>
    </location>
</feature>
<comment type="subcellular location">
    <subcellularLocation>
        <location evidence="1">Membrane</location>
    </subcellularLocation>
</comment>
<evidence type="ECO:0000256" key="1">
    <source>
        <dbReference type="ARBA" id="ARBA00004370"/>
    </source>
</evidence>
<feature type="domain" description="Ubiquitin-like" evidence="7">
    <location>
        <begin position="15"/>
        <end position="75"/>
    </location>
</feature>
<evidence type="ECO:0000313" key="8">
    <source>
        <dbReference type="EMBL" id="KAK8857085.1"/>
    </source>
</evidence>
<evidence type="ECO:0000256" key="2">
    <source>
        <dbReference type="ARBA" id="ARBA00022692"/>
    </source>
</evidence>
<name>A0ABR2I423_9PEZI</name>
<feature type="compositionally biased region" description="Pro residues" evidence="5">
    <location>
        <begin position="540"/>
        <end position="549"/>
    </location>
</feature>
<feature type="region of interest" description="Disordered" evidence="5">
    <location>
        <begin position="512"/>
        <end position="556"/>
    </location>
</feature>
<feature type="transmembrane region" description="Helical" evidence="6">
    <location>
        <begin position="573"/>
        <end position="591"/>
    </location>
</feature>
<feature type="region of interest" description="Disordered" evidence="5">
    <location>
        <begin position="98"/>
        <end position="158"/>
    </location>
</feature>
<keyword evidence="3 6" id="KW-1133">Transmembrane helix</keyword>
<feature type="compositionally biased region" description="Low complexity" evidence="5">
    <location>
        <begin position="655"/>
        <end position="666"/>
    </location>
</feature>
<evidence type="ECO:0000256" key="4">
    <source>
        <dbReference type="ARBA" id="ARBA00023136"/>
    </source>
</evidence>
<feature type="compositionally biased region" description="Low complexity" evidence="5">
    <location>
        <begin position="123"/>
        <end position="140"/>
    </location>
</feature>